<sequence length="331" mass="38052">MAIFEEQRICIKFCFKLKKSATETYELIEEAFGDAALSLTGLSVYLGIMRCLREAVRLKRPERWQNNDWILHVGNARPHTVHVVLQFLAKHSTIQIPHPPYSPDLAPNDFFLYPKLKINLKGRKFDNVDMIQAESKATLRNLSKSDFISCFDNWKKRWNGLIPTCCNPDSCPHIPAGYPESKLLLLLIILIYCLIPTCRNPGSCPYISEGYSEQAITISSNCLDLLSDPCLLKAPNSALMYMEYPDQTIGLIMKNLSCSSLPHWMNQRLNQATEKFESKFTNLLQRCRETPEALHWTRQQQQKIDMDPEQQIYTPKIEDITTAVVEMYGDI</sequence>
<evidence type="ECO:0000259" key="1">
    <source>
        <dbReference type="Pfam" id="PF17906"/>
    </source>
</evidence>
<keyword evidence="3" id="KW-1185">Reference proteome</keyword>
<protein>
    <recommendedName>
        <fullName evidence="1">Mos1 transposase HTH domain-containing protein</fullName>
    </recommendedName>
</protein>
<dbReference type="Pfam" id="PF17906">
    <property type="entry name" value="HTH_48"/>
    <property type="match status" value="1"/>
</dbReference>
<organism evidence="2 3">
    <name type="scientific">Cordylochernes scorpioides</name>
    <dbReference type="NCBI Taxonomy" id="51811"/>
    <lineage>
        <taxon>Eukaryota</taxon>
        <taxon>Metazoa</taxon>
        <taxon>Ecdysozoa</taxon>
        <taxon>Arthropoda</taxon>
        <taxon>Chelicerata</taxon>
        <taxon>Arachnida</taxon>
        <taxon>Pseudoscorpiones</taxon>
        <taxon>Cheliferoidea</taxon>
        <taxon>Chernetidae</taxon>
        <taxon>Cordylochernes</taxon>
    </lineage>
</organism>
<evidence type="ECO:0000313" key="2">
    <source>
        <dbReference type="EMBL" id="UYV66001.1"/>
    </source>
</evidence>
<name>A0ABY6KCS2_9ARAC</name>
<accession>A0ABY6KCS2</accession>
<dbReference type="PANTHER" id="PTHR46060:SF1">
    <property type="entry name" value="MARINER MOS1 TRANSPOSASE-LIKE PROTEIN"/>
    <property type="match status" value="1"/>
</dbReference>
<dbReference type="PANTHER" id="PTHR46060">
    <property type="entry name" value="MARINER MOS1 TRANSPOSASE-LIKE PROTEIN"/>
    <property type="match status" value="1"/>
</dbReference>
<gene>
    <name evidence="2" type="ORF">LAZ67_3006129</name>
</gene>
<feature type="domain" description="Mos1 transposase HTH" evidence="1">
    <location>
        <begin position="8"/>
        <end position="39"/>
    </location>
</feature>
<dbReference type="EMBL" id="CP092865">
    <property type="protein sequence ID" value="UYV66001.1"/>
    <property type="molecule type" value="Genomic_DNA"/>
</dbReference>
<reference evidence="2 3" key="1">
    <citation type="submission" date="2022-01" db="EMBL/GenBank/DDBJ databases">
        <title>A chromosomal length assembly of Cordylochernes scorpioides.</title>
        <authorList>
            <person name="Zeh D."/>
            <person name="Zeh J."/>
        </authorList>
    </citation>
    <scope>NUCLEOTIDE SEQUENCE [LARGE SCALE GENOMIC DNA]</scope>
    <source>
        <strain evidence="2">IN4F17</strain>
        <tissue evidence="2">Whole Body</tissue>
    </source>
</reference>
<proteinExistence type="predicted"/>
<dbReference type="Proteomes" id="UP001235939">
    <property type="component" value="Chromosome 03"/>
</dbReference>
<dbReference type="Gene3D" id="1.10.10.1450">
    <property type="match status" value="1"/>
</dbReference>
<dbReference type="InterPro" id="IPR041426">
    <property type="entry name" value="Mos1_HTH"/>
</dbReference>
<dbReference type="InterPro" id="IPR052709">
    <property type="entry name" value="Transposase-MT_Hybrid"/>
</dbReference>
<dbReference type="InterPro" id="IPR036397">
    <property type="entry name" value="RNaseH_sf"/>
</dbReference>
<dbReference type="Gene3D" id="3.30.420.10">
    <property type="entry name" value="Ribonuclease H-like superfamily/Ribonuclease H"/>
    <property type="match status" value="1"/>
</dbReference>
<evidence type="ECO:0000313" key="3">
    <source>
        <dbReference type="Proteomes" id="UP001235939"/>
    </source>
</evidence>